<proteinExistence type="predicted"/>
<feature type="domain" description="Integration host factor-like helix-two turn-helix" evidence="1">
    <location>
        <begin position="32"/>
        <end position="102"/>
    </location>
</feature>
<reference evidence="2 3" key="1">
    <citation type="submission" date="2019-07" db="EMBL/GenBank/DDBJ databases">
        <authorList>
            <person name="Zhao L.H."/>
        </authorList>
    </citation>
    <scope>NUCLEOTIDE SEQUENCE [LARGE SCALE GENOMIC DNA]</scope>
    <source>
        <strain evidence="2 3">Co35</strain>
    </source>
</reference>
<dbReference type="InterPro" id="IPR010979">
    <property type="entry name" value="Ribosomal_uS13-like_H2TH"/>
</dbReference>
<dbReference type="EMBL" id="VLNT01000011">
    <property type="protein sequence ID" value="TSD62073.1"/>
    <property type="molecule type" value="Genomic_DNA"/>
</dbReference>
<name>A0A554S6U3_9ACTN</name>
<dbReference type="GO" id="GO:0005840">
    <property type="term" value="C:ribosome"/>
    <property type="evidence" value="ECO:0007669"/>
    <property type="project" value="UniProtKB-KW"/>
</dbReference>
<gene>
    <name evidence="2" type="ORF">FNM00_13225</name>
</gene>
<dbReference type="OrthoDB" id="3197442at2"/>
<dbReference type="GO" id="GO:0003676">
    <property type="term" value="F:nucleic acid binding"/>
    <property type="evidence" value="ECO:0007669"/>
    <property type="project" value="InterPro"/>
</dbReference>
<protein>
    <submittedName>
        <fullName evidence="2">30S ribosomal protein S13</fullName>
    </submittedName>
</protein>
<evidence type="ECO:0000259" key="1">
    <source>
        <dbReference type="Pfam" id="PF22525"/>
    </source>
</evidence>
<dbReference type="Proteomes" id="UP000316988">
    <property type="component" value="Unassembled WGS sequence"/>
</dbReference>
<keyword evidence="3" id="KW-1185">Reference proteome</keyword>
<keyword evidence="2" id="KW-0687">Ribonucleoprotein</keyword>
<dbReference type="Pfam" id="PF22525">
    <property type="entry name" value="H2TH_5"/>
    <property type="match status" value="1"/>
</dbReference>
<dbReference type="AlphaFoldDB" id="A0A554S6U3"/>
<evidence type="ECO:0000313" key="3">
    <source>
        <dbReference type="Proteomes" id="UP000316988"/>
    </source>
</evidence>
<dbReference type="SUPFAM" id="SSF46946">
    <property type="entry name" value="S13-like H2TH domain"/>
    <property type="match status" value="1"/>
</dbReference>
<organism evidence="2 3">
    <name type="scientific">Aeromicrobium piscarium</name>
    <dbReference type="NCBI Taxonomy" id="2590901"/>
    <lineage>
        <taxon>Bacteria</taxon>
        <taxon>Bacillati</taxon>
        <taxon>Actinomycetota</taxon>
        <taxon>Actinomycetes</taxon>
        <taxon>Propionibacteriales</taxon>
        <taxon>Nocardioidaceae</taxon>
        <taxon>Aeromicrobium</taxon>
    </lineage>
</organism>
<dbReference type="RefSeq" id="WP_143914017.1">
    <property type="nucleotide sequence ID" value="NZ_VLNT01000011.1"/>
</dbReference>
<accession>A0A554S6U3</accession>
<dbReference type="NCBIfam" id="NF041260">
    <property type="entry name" value="actino_IHF"/>
    <property type="match status" value="1"/>
</dbReference>
<dbReference type="InterPro" id="IPR047806">
    <property type="entry name" value="IHF_actinobact"/>
</dbReference>
<sequence length="107" mass="11715">MALPPLTDEQRREALAKAARARAVRAEVKNRLKHSGASIADVLKLAGSDEAIAKIKVLDLLQSMPGVGKITAKEIMQRLGIAESRRLRGLGPHQQRDLVAEFARRGR</sequence>
<dbReference type="InterPro" id="IPR055201">
    <property type="entry name" value="IHF-like_H2TH"/>
</dbReference>
<evidence type="ECO:0000313" key="2">
    <source>
        <dbReference type="EMBL" id="TSD62073.1"/>
    </source>
</evidence>
<keyword evidence="2" id="KW-0689">Ribosomal protein</keyword>
<comment type="caution">
    <text evidence="2">The sequence shown here is derived from an EMBL/GenBank/DDBJ whole genome shotgun (WGS) entry which is preliminary data.</text>
</comment>
<dbReference type="Gene3D" id="1.10.8.50">
    <property type="match status" value="1"/>
</dbReference>